<feature type="compositionally biased region" description="Low complexity" evidence="1">
    <location>
        <begin position="123"/>
        <end position="148"/>
    </location>
</feature>
<dbReference type="EMBL" id="CP021455">
    <property type="protein sequence ID" value="ARU03947.1"/>
    <property type="molecule type" value="Genomic_DNA"/>
</dbReference>
<keyword evidence="3" id="KW-1185">Reference proteome</keyword>
<dbReference type="RefSeq" id="WP_087277550.1">
    <property type="nucleotide sequence ID" value="NZ_CP021455.1"/>
</dbReference>
<dbReference type="Proteomes" id="UP000196138">
    <property type="component" value="Chromosome"/>
</dbReference>
<name>A0A1Y0EK37_9BURK</name>
<gene>
    <name evidence="2" type="ORF">CCO03_03985</name>
</gene>
<reference evidence="2 3" key="1">
    <citation type="submission" date="2017-05" db="EMBL/GenBank/DDBJ databases">
        <authorList>
            <person name="Song R."/>
            <person name="Chenine A.L."/>
            <person name="Ruprecht R.M."/>
        </authorList>
    </citation>
    <scope>NUCLEOTIDE SEQUENCE [LARGE SCALE GENOMIC DNA]</scope>
    <source>
        <strain evidence="2 3">DSM 26136</strain>
    </source>
</reference>
<proteinExistence type="predicted"/>
<evidence type="ECO:0000313" key="3">
    <source>
        <dbReference type="Proteomes" id="UP000196138"/>
    </source>
</evidence>
<dbReference type="KEGG" id="cser:CCO03_03985"/>
<feature type="compositionally biased region" description="Polar residues" evidence="1">
    <location>
        <begin position="154"/>
        <end position="165"/>
    </location>
</feature>
<evidence type="ECO:0000313" key="2">
    <source>
        <dbReference type="EMBL" id="ARU03947.1"/>
    </source>
</evidence>
<dbReference type="AlphaFoldDB" id="A0A1Y0EK37"/>
<evidence type="ECO:0000256" key="1">
    <source>
        <dbReference type="SAM" id="MobiDB-lite"/>
    </source>
</evidence>
<accession>A0A1Y0EK37</accession>
<sequence length="184" mass="20722">MTSIANLGRAPTMTSLQLVDFINSQRAASEAVLRQRDFTTKAPKVLREEVCEKFRAPYVNPQNGQIYRFPKREARLMAMSYSYELQAKVFGHMTALEEAMRHRHRCPRSPRPTPKPCVSPPMSTRAACSPSPSATRRSAPRRTSAASAKPPPWTETQLRNASNATEHIRSGKPLMSRWSQMSHA</sequence>
<feature type="region of interest" description="Disordered" evidence="1">
    <location>
        <begin position="102"/>
        <end position="184"/>
    </location>
</feature>
<organism evidence="2 3">
    <name type="scientific">Comamonas serinivorans</name>
    <dbReference type="NCBI Taxonomy" id="1082851"/>
    <lineage>
        <taxon>Bacteria</taxon>
        <taxon>Pseudomonadati</taxon>
        <taxon>Pseudomonadota</taxon>
        <taxon>Betaproteobacteria</taxon>
        <taxon>Burkholderiales</taxon>
        <taxon>Comamonadaceae</taxon>
        <taxon>Comamonas</taxon>
    </lineage>
</organism>
<feature type="compositionally biased region" description="Pro residues" evidence="1">
    <location>
        <begin position="109"/>
        <end position="119"/>
    </location>
</feature>
<protein>
    <submittedName>
        <fullName evidence="2">Uncharacterized protein</fullName>
    </submittedName>
</protein>